<keyword evidence="1" id="KW-0472">Membrane</keyword>
<reference evidence="3" key="1">
    <citation type="journal article" date="2019" name="Int. J. Syst. Evol. Microbiol.">
        <title>The Global Catalogue of Microorganisms (GCM) 10K type strain sequencing project: providing services to taxonomists for standard genome sequencing and annotation.</title>
        <authorList>
            <consortium name="The Broad Institute Genomics Platform"/>
            <consortium name="The Broad Institute Genome Sequencing Center for Infectious Disease"/>
            <person name="Wu L."/>
            <person name="Ma J."/>
        </authorList>
    </citation>
    <scope>NUCLEOTIDE SEQUENCE [LARGE SCALE GENOMIC DNA]</scope>
    <source>
        <strain evidence="3">JCM 16544</strain>
    </source>
</reference>
<dbReference type="Proteomes" id="UP001501697">
    <property type="component" value="Unassembled WGS sequence"/>
</dbReference>
<comment type="caution">
    <text evidence="2">The sequence shown here is derived from an EMBL/GenBank/DDBJ whole genome shotgun (WGS) entry which is preliminary data.</text>
</comment>
<gene>
    <name evidence="2" type="ORF">GCM10022200_25890</name>
</gene>
<keyword evidence="3" id="KW-1185">Reference proteome</keyword>
<accession>A0ABP7AVM2</accession>
<evidence type="ECO:0000313" key="3">
    <source>
        <dbReference type="Proteomes" id="UP001501697"/>
    </source>
</evidence>
<organism evidence="2 3">
    <name type="scientific">Microbacterium awajiense</name>
    <dbReference type="NCBI Taxonomy" id="415214"/>
    <lineage>
        <taxon>Bacteria</taxon>
        <taxon>Bacillati</taxon>
        <taxon>Actinomycetota</taxon>
        <taxon>Actinomycetes</taxon>
        <taxon>Micrococcales</taxon>
        <taxon>Microbacteriaceae</taxon>
        <taxon>Microbacterium</taxon>
    </lineage>
</organism>
<evidence type="ECO:0000313" key="2">
    <source>
        <dbReference type="EMBL" id="GAA3640984.1"/>
    </source>
</evidence>
<evidence type="ECO:0000256" key="1">
    <source>
        <dbReference type="SAM" id="Phobius"/>
    </source>
</evidence>
<keyword evidence="1" id="KW-1133">Transmembrane helix</keyword>
<dbReference type="EMBL" id="BAAAYU010000005">
    <property type="protein sequence ID" value="GAA3640984.1"/>
    <property type="molecule type" value="Genomic_DNA"/>
</dbReference>
<feature type="transmembrane region" description="Helical" evidence="1">
    <location>
        <begin position="72"/>
        <end position="96"/>
    </location>
</feature>
<feature type="transmembrane region" description="Helical" evidence="1">
    <location>
        <begin position="6"/>
        <end position="22"/>
    </location>
</feature>
<keyword evidence="1" id="KW-0812">Transmembrane</keyword>
<feature type="transmembrane region" description="Helical" evidence="1">
    <location>
        <begin position="103"/>
        <end position="121"/>
    </location>
</feature>
<feature type="transmembrane region" description="Helical" evidence="1">
    <location>
        <begin position="42"/>
        <end position="66"/>
    </location>
</feature>
<dbReference type="RefSeq" id="WP_344739241.1">
    <property type="nucleotide sequence ID" value="NZ_BAAAYU010000005.1"/>
</dbReference>
<feature type="transmembrane region" description="Helical" evidence="1">
    <location>
        <begin position="127"/>
        <end position="148"/>
    </location>
</feature>
<name>A0ABP7AVM2_9MICO</name>
<proteinExistence type="predicted"/>
<sequence>MPITLTAALVLVPALLFAARFLSKKLPWGKYARRSSRVDVTLLVIGVIGLVLHCVAMFYRSILAVIPGTDGYIAAVNAMGPASVVLYVVPALLVLIGLRRQRPVALVIVAVTLVAVCVTMYNGGPLSIHLVTIAAATVAIAGTAALLVKRPPDRHKPAVA</sequence>
<protein>
    <submittedName>
        <fullName evidence="2">Uncharacterized protein</fullName>
    </submittedName>
</protein>